<keyword evidence="14" id="KW-0694">RNA-binding</keyword>
<dbReference type="InterPro" id="IPR025314">
    <property type="entry name" value="DUF4219"/>
</dbReference>
<evidence type="ECO:0000256" key="15">
    <source>
        <dbReference type="ARBA" id="ARBA00022908"/>
    </source>
</evidence>
<keyword evidence="13" id="KW-0460">Magnesium</keyword>
<evidence type="ECO:0000256" key="18">
    <source>
        <dbReference type="ARBA" id="ARBA00023113"/>
    </source>
</evidence>
<keyword evidence="17" id="KW-0239">DNA-directed DNA polymerase</keyword>
<dbReference type="InterPro" id="IPR054722">
    <property type="entry name" value="PolX-like_BBD"/>
</dbReference>
<keyword evidence="4" id="KW-0645">Protease</keyword>
<evidence type="ECO:0000256" key="21">
    <source>
        <dbReference type="ARBA" id="ARBA00048173"/>
    </source>
</evidence>
<keyword evidence="25" id="KW-1185">Reference proteome</keyword>
<keyword evidence="9" id="KW-0064">Aspartyl protease</keyword>
<feature type="domain" description="Integrase catalytic" evidence="23">
    <location>
        <begin position="510"/>
        <end position="601"/>
    </location>
</feature>
<evidence type="ECO:0000256" key="8">
    <source>
        <dbReference type="ARBA" id="ARBA00022741"/>
    </source>
</evidence>
<evidence type="ECO:0000256" key="10">
    <source>
        <dbReference type="ARBA" id="ARBA00022759"/>
    </source>
</evidence>
<dbReference type="GO" id="GO:0005634">
    <property type="term" value="C:nucleus"/>
    <property type="evidence" value="ECO:0007669"/>
    <property type="project" value="UniProtKB-ARBA"/>
</dbReference>
<evidence type="ECO:0000256" key="12">
    <source>
        <dbReference type="ARBA" id="ARBA00022840"/>
    </source>
</evidence>
<dbReference type="GO" id="GO:0004519">
    <property type="term" value="F:endonuclease activity"/>
    <property type="evidence" value="ECO:0007669"/>
    <property type="project" value="UniProtKB-KW"/>
</dbReference>
<dbReference type="InterPro" id="IPR013103">
    <property type="entry name" value="RVT_2"/>
</dbReference>
<dbReference type="GO" id="GO:0015074">
    <property type="term" value="P:DNA integration"/>
    <property type="evidence" value="ECO:0007669"/>
    <property type="project" value="UniProtKB-KW"/>
</dbReference>
<dbReference type="AlphaFoldDB" id="A0A9Q3F7Q6"/>
<dbReference type="GO" id="GO:0003964">
    <property type="term" value="F:RNA-directed DNA polymerase activity"/>
    <property type="evidence" value="ECO:0007669"/>
    <property type="project" value="UniProtKB-KW"/>
</dbReference>
<evidence type="ECO:0000256" key="13">
    <source>
        <dbReference type="ARBA" id="ARBA00022842"/>
    </source>
</evidence>
<keyword evidence="17" id="KW-0808">Transferase</keyword>
<keyword evidence="8" id="KW-0547">Nucleotide-binding</keyword>
<protein>
    <recommendedName>
        <fullName evidence="23">Integrase catalytic domain-containing protein</fullName>
    </recommendedName>
</protein>
<evidence type="ECO:0000256" key="4">
    <source>
        <dbReference type="ARBA" id="ARBA00022670"/>
    </source>
</evidence>
<evidence type="ECO:0000256" key="22">
    <source>
        <dbReference type="ARBA" id="ARBA00049244"/>
    </source>
</evidence>
<evidence type="ECO:0000256" key="5">
    <source>
        <dbReference type="ARBA" id="ARBA00022695"/>
    </source>
</evidence>
<keyword evidence="12" id="KW-0067">ATP-binding</keyword>
<proteinExistence type="predicted"/>
<evidence type="ECO:0000256" key="3">
    <source>
        <dbReference type="ARBA" id="ARBA00022612"/>
    </source>
</evidence>
<dbReference type="Pfam" id="PF22936">
    <property type="entry name" value="Pol_BBD"/>
    <property type="match status" value="1"/>
</dbReference>
<keyword evidence="5" id="KW-0548">Nucleotidyltransferase</keyword>
<evidence type="ECO:0000256" key="17">
    <source>
        <dbReference type="ARBA" id="ARBA00022932"/>
    </source>
</evidence>
<keyword evidence="3" id="KW-1188">Viral release from host cell</keyword>
<evidence type="ECO:0000256" key="11">
    <source>
        <dbReference type="ARBA" id="ARBA00022801"/>
    </source>
</evidence>
<evidence type="ECO:0000259" key="23">
    <source>
        <dbReference type="PROSITE" id="PS50994"/>
    </source>
</evidence>
<evidence type="ECO:0000256" key="2">
    <source>
        <dbReference type="ARBA" id="ARBA00022578"/>
    </source>
</evidence>
<evidence type="ECO:0000313" key="24">
    <source>
        <dbReference type="EMBL" id="MBW0535143.1"/>
    </source>
</evidence>
<dbReference type="Pfam" id="PF13961">
    <property type="entry name" value="DUF4219"/>
    <property type="match status" value="1"/>
</dbReference>
<dbReference type="GO" id="GO:0006310">
    <property type="term" value="P:DNA recombination"/>
    <property type="evidence" value="ECO:0007669"/>
    <property type="project" value="UniProtKB-KW"/>
</dbReference>
<keyword evidence="6" id="KW-0540">Nuclease</keyword>
<evidence type="ECO:0000256" key="7">
    <source>
        <dbReference type="ARBA" id="ARBA00022723"/>
    </source>
</evidence>
<evidence type="ECO:0000256" key="19">
    <source>
        <dbReference type="ARBA" id="ARBA00023172"/>
    </source>
</evidence>
<sequence>MADRTSDKDTSNIPVLDNTNYSEWNLRMMFHLRSKDLLDVCEKPLAAGSTPTTLNKYTKASHEAINIIASRLSHVVFLEVINQETKDNAHLLWTKINNQYASKRAINRGRVWMDWIWSNYHGDLQDYINSCRKMKLELDVVNIKMEAELLLFSILGKLVRDPKLQHYVEVLTLNDDLIEKSNLILTKLQDFVNNLCIQPKKIETSSSDLTMSAYPYKITHYCANGKHKPNCTSHTKEQCFAENPNLRPARRNNRRRFPLNIPPSAHISSAQASALITGSSDLLSSIKLIIDCGATHHMFNSKSLFSTLNKIPPLNISTGDSSSSLVAQGMGTINLPCEASTLSLKNCLYVPKLNCNLVSILKLFQDQITITRKNNSFSLESNNTSLLRGRVLNNLLIVVCSNPKSLLTTARDSLWQNCLGHPGDGPLKSMGLPTNSLSFRTCLTNKAHQLPFNDQFDPVYYPLDCIHIDLVGPISPMSVSVFQYFLTMVDQATSFKMVKFLKNKSDAFKQGGEFLNQCFAKLAKVEGFIHVLSPAETPQHNGFTERSNCTILEKARCLLGGSSLPNSYWAEAINTSVFLCNIIPTPSRHNNSPHVLWRDTPPRIKRLKTFGCLAVISVPKHHRDWKLGASGEEVLKGQSGSGGPLLVPSMTQDTETVDEIGPVLSAVVDEIHPDVSCGSPTDSPHQEGEDGVVDEIQHPSPEIEPRPQLRIRVIGPRHPTRVSCDLNPENILPYNRRPLALITSKGEAPKTFKSALNSSDKDLWLVKKDHLGHITEYKARLCAQGFTQSAGVDFNQTYSPTGRLNSPRTLIAFSAAKNLKFHQIDIKSAFLNAPLSETVYLGIPQGLNIDRRANCLRLQKAIYGLKQAPLAWYDCLKMWLTTIGFMTSVLDLCVFFWRGEHPVWLYIHVDDIAIFGSHVEYFKAEILKEFEIKDVGQANLMLGIKVTHFPDYISLDQHHFIDSLLELYGMSDCNPVATPLVPNEHLSPATSNEISEFEKLKVNFRSVVGSINYLSTVTRPDLLFAVSSLSQHLERPGIFHWKSFLHVLKYLKGTQDIGLTYPR</sequence>
<dbReference type="PANTHER" id="PTHR42648">
    <property type="entry name" value="TRANSPOSASE, PUTATIVE-RELATED"/>
    <property type="match status" value="1"/>
</dbReference>
<dbReference type="GO" id="GO:0005524">
    <property type="term" value="F:ATP binding"/>
    <property type="evidence" value="ECO:0007669"/>
    <property type="project" value="UniProtKB-KW"/>
</dbReference>
<dbReference type="InterPro" id="IPR001584">
    <property type="entry name" value="Integrase_cat-core"/>
</dbReference>
<dbReference type="InterPro" id="IPR012337">
    <property type="entry name" value="RNaseH-like_sf"/>
</dbReference>
<keyword evidence="18" id="KW-0917">Virion maturation</keyword>
<dbReference type="GO" id="GO:0046872">
    <property type="term" value="F:metal ion binding"/>
    <property type="evidence" value="ECO:0007669"/>
    <property type="project" value="UniProtKB-KW"/>
</dbReference>
<evidence type="ECO:0000256" key="9">
    <source>
        <dbReference type="ARBA" id="ARBA00022750"/>
    </source>
</evidence>
<dbReference type="GO" id="GO:0004190">
    <property type="term" value="F:aspartic-type endopeptidase activity"/>
    <property type="evidence" value="ECO:0007669"/>
    <property type="project" value="UniProtKB-KW"/>
</dbReference>
<comment type="catalytic activity">
    <reaction evidence="21">
        <text>DNA(n) + a 2'-deoxyribonucleoside 5'-triphosphate = DNA(n+1) + diphosphate</text>
        <dbReference type="Rhea" id="RHEA:22508"/>
        <dbReference type="Rhea" id="RHEA-COMP:17339"/>
        <dbReference type="Rhea" id="RHEA-COMP:17340"/>
        <dbReference type="ChEBI" id="CHEBI:33019"/>
        <dbReference type="ChEBI" id="CHEBI:61560"/>
        <dbReference type="ChEBI" id="CHEBI:173112"/>
        <dbReference type="EC" id="2.7.7.49"/>
    </reaction>
</comment>
<keyword evidence="10" id="KW-0255">Endonuclease</keyword>
<comment type="caution">
    <text evidence="24">The sequence shown here is derived from an EMBL/GenBank/DDBJ whole genome shotgun (WGS) entry which is preliminary data.</text>
</comment>
<dbReference type="SUPFAM" id="SSF56672">
    <property type="entry name" value="DNA/RNA polymerases"/>
    <property type="match status" value="1"/>
</dbReference>
<dbReference type="GO" id="GO:0003887">
    <property type="term" value="F:DNA-directed DNA polymerase activity"/>
    <property type="evidence" value="ECO:0007669"/>
    <property type="project" value="UniProtKB-KW"/>
</dbReference>
<accession>A0A9Q3F7Q6</accession>
<reference evidence="24" key="1">
    <citation type="submission" date="2021-03" db="EMBL/GenBank/DDBJ databases">
        <title>Draft genome sequence of rust myrtle Austropuccinia psidii MF-1, a brazilian biotype.</title>
        <authorList>
            <person name="Quecine M.C."/>
            <person name="Pachon D.M.R."/>
            <person name="Bonatelli M.L."/>
            <person name="Correr F.H."/>
            <person name="Franceschini L.M."/>
            <person name="Leite T.F."/>
            <person name="Margarido G.R.A."/>
            <person name="Almeida C.A."/>
            <person name="Ferrarezi J.A."/>
            <person name="Labate C.A."/>
        </authorList>
    </citation>
    <scope>NUCLEOTIDE SEQUENCE</scope>
    <source>
        <strain evidence="24">MF-1</strain>
    </source>
</reference>
<evidence type="ECO:0000256" key="20">
    <source>
        <dbReference type="ARBA" id="ARBA00023268"/>
    </source>
</evidence>
<name>A0A9Q3F7Q6_9BASI</name>
<dbReference type="InterPro" id="IPR036397">
    <property type="entry name" value="RNaseH_sf"/>
</dbReference>
<dbReference type="InterPro" id="IPR043502">
    <property type="entry name" value="DNA/RNA_pol_sf"/>
</dbReference>
<keyword evidence="11" id="KW-0378">Hydrolase</keyword>
<evidence type="ECO:0000256" key="14">
    <source>
        <dbReference type="ARBA" id="ARBA00022884"/>
    </source>
</evidence>
<dbReference type="GO" id="GO:0003723">
    <property type="term" value="F:RNA binding"/>
    <property type="evidence" value="ECO:0007669"/>
    <property type="project" value="UniProtKB-KW"/>
</dbReference>
<dbReference type="InterPro" id="IPR039537">
    <property type="entry name" value="Retrotran_Ty1/copia-like"/>
</dbReference>
<dbReference type="PANTHER" id="PTHR42648:SF11">
    <property type="entry name" value="TRANSPOSON TY4-P GAG-POL POLYPROTEIN"/>
    <property type="match status" value="1"/>
</dbReference>
<keyword evidence="19" id="KW-0233">DNA recombination</keyword>
<dbReference type="PROSITE" id="PS50994">
    <property type="entry name" value="INTEGRASE"/>
    <property type="match status" value="1"/>
</dbReference>
<dbReference type="SUPFAM" id="SSF53098">
    <property type="entry name" value="Ribonuclease H-like"/>
    <property type="match status" value="1"/>
</dbReference>
<keyword evidence="16" id="KW-0695">RNA-directed DNA polymerase</keyword>
<evidence type="ECO:0000256" key="6">
    <source>
        <dbReference type="ARBA" id="ARBA00022722"/>
    </source>
</evidence>
<dbReference type="GO" id="GO:0032196">
    <property type="term" value="P:transposition"/>
    <property type="evidence" value="ECO:0007669"/>
    <property type="project" value="UniProtKB-KW"/>
</dbReference>
<comment type="function">
    <text evidence="1">The aspartyl protease (PR) mediates the proteolytic cleavages of the Gag and Gag-Pol polyproteins after assembly of the VLP.</text>
</comment>
<evidence type="ECO:0000313" key="25">
    <source>
        <dbReference type="Proteomes" id="UP000765509"/>
    </source>
</evidence>
<gene>
    <name evidence="24" type="ORF">O181_074858</name>
</gene>
<dbReference type="GO" id="GO:0006508">
    <property type="term" value="P:proteolysis"/>
    <property type="evidence" value="ECO:0007669"/>
    <property type="project" value="UniProtKB-KW"/>
</dbReference>
<organism evidence="24 25">
    <name type="scientific">Austropuccinia psidii MF-1</name>
    <dbReference type="NCBI Taxonomy" id="1389203"/>
    <lineage>
        <taxon>Eukaryota</taxon>
        <taxon>Fungi</taxon>
        <taxon>Dikarya</taxon>
        <taxon>Basidiomycota</taxon>
        <taxon>Pucciniomycotina</taxon>
        <taxon>Pucciniomycetes</taxon>
        <taxon>Pucciniales</taxon>
        <taxon>Sphaerophragmiaceae</taxon>
        <taxon>Austropuccinia</taxon>
    </lineage>
</organism>
<keyword evidence="7" id="KW-0479">Metal-binding</keyword>
<keyword evidence="20" id="KW-0511">Multifunctional enzyme</keyword>
<dbReference type="EMBL" id="AVOT02040001">
    <property type="protein sequence ID" value="MBW0535143.1"/>
    <property type="molecule type" value="Genomic_DNA"/>
</dbReference>
<keyword evidence="2" id="KW-0815">Transposition</keyword>
<dbReference type="Gene3D" id="3.30.420.10">
    <property type="entry name" value="Ribonuclease H-like superfamily/Ribonuclease H"/>
    <property type="match status" value="1"/>
</dbReference>
<dbReference type="Proteomes" id="UP000765509">
    <property type="component" value="Unassembled WGS sequence"/>
</dbReference>
<evidence type="ECO:0000256" key="1">
    <source>
        <dbReference type="ARBA" id="ARBA00002180"/>
    </source>
</evidence>
<keyword evidence="15" id="KW-0229">DNA integration</keyword>
<evidence type="ECO:0000256" key="16">
    <source>
        <dbReference type="ARBA" id="ARBA00022918"/>
    </source>
</evidence>
<comment type="catalytic activity">
    <reaction evidence="22">
        <text>DNA(n) + a 2'-deoxyribonucleoside 5'-triphosphate = DNA(n+1) + diphosphate</text>
        <dbReference type="Rhea" id="RHEA:22508"/>
        <dbReference type="Rhea" id="RHEA-COMP:17339"/>
        <dbReference type="Rhea" id="RHEA-COMP:17340"/>
        <dbReference type="ChEBI" id="CHEBI:33019"/>
        <dbReference type="ChEBI" id="CHEBI:61560"/>
        <dbReference type="ChEBI" id="CHEBI:173112"/>
        <dbReference type="EC" id="2.7.7.7"/>
    </reaction>
</comment>
<dbReference type="Pfam" id="PF07727">
    <property type="entry name" value="RVT_2"/>
    <property type="match status" value="1"/>
</dbReference>